<evidence type="ECO:0000259" key="3">
    <source>
        <dbReference type="Pfam" id="PF01989"/>
    </source>
</evidence>
<feature type="domain" description="Phosphomevalonate dehydratase large subunit-like" evidence="4">
    <location>
        <begin position="146"/>
        <end position="541"/>
    </location>
</feature>
<evidence type="ECO:0000259" key="4">
    <source>
        <dbReference type="Pfam" id="PF04412"/>
    </source>
</evidence>
<dbReference type="InterPro" id="IPR012047">
    <property type="entry name" value="AcnX"/>
</dbReference>
<dbReference type="InterPro" id="IPR007506">
    <property type="entry name" value="PMDh-L-like_dom"/>
</dbReference>
<dbReference type="PIRSF" id="PIRSF036630">
    <property type="entry name" value="UCP036630"/>
    <property type="match status" value="1"/>
</dbReference>
<dbReference type="Pfam" id="PF01989">
    <property type="entry name" value="AcnX_swivel_put"/>
    <property type="match status" value="1"/>
</dbReference>
<evidence type="ECO:0000256" key="2">
    <source>
        <dbReference type="ARBA" id="ARBA00023239"/>
    </source>
</evidence>
<accession>A0ABY8LB96</accession>
<dbReference type="Pfam" id="PF04412">
    <property type="entry name" value="AcnX"/>
    <property type="match status" value="1"/>
</dbReference>
<dbReference type="CDD" id="cd01356">
    <property type="entry name" value="AcnX_swivel"/>
    <property type="match status" value="1"/>
</dbReference>
<dbReference type="SUPFAM" id="SSF52016">
    <property type="entry name" value="LeuD/IlvD-like"/>
    <property type="match status" value="1"/>
</dbReference>
<dbReference type="Proteomes" id="UP001243420">
    <property type="component" value="Chromosome"/>
</dbReference>
<protein>
    <submittedName>
        <fullName evidence="5">Aconitase X</fullName>
    </submittedName>
</protein>
<proteinExistence type="predicted"/>
<keyword evidence="1" id="KW-0408">Iron</keyword>
<dbReference type="Gene3D" id="3.50.30.10">
    <property type="entry name" value="Phosphohistidine domain"/>
    <property type="match status" value="1"/>
</dbReference>
<gene>
    <name evidence="5" type="ORF">P8627_10250</name>
</gene>
<sequence length="550" mass="56202">MADLIVPATAEGPVLACTEGLSFWGGVDPATGRIVDAHHPQAGAELAGRVVLMPTSRGSCTGSGVLLDLALTGRAPAALIFREGEDVLTLGALVAGLLFERALPVVRLGAADWDRVAAAGHVRIADDTLTADGSRLPLLRADPAGLQLSDADRAMLEGAEGESAALAMRIVATMAVAQGARRLIGVTRGHIDGCIYAAPAMLTFAERMADLGARVRIPTTTNAISVDHANWREQGVPEAFGGPAQRLADAYVRMGAAPSFTCAPYLLETPPAPGEVIAWAESNAVIYANSVLGARTIKHADFMDLCIAVTGRAPEAGVYLQAARAPARILEVTLPEPADGAVWPLLGWLAGRAAPDRIPRLEGLAGTAPSPDDLKALCAAFGTTSAAPMLHIAGITPEAGLAPRAGADRVLIGPADFAAARAELALAPGPVDLVALGSPHASAAEARGFAALMVGRRRAEGTRVILTLGRATLAELSGDGTLAALQAAGVTVLPDLCWCSISEPVFPPTARRVLTDSGKYAHYGPALSGREVGLASLAACAEAAVAGRVG</sequence>
<organism evidence="5 6">
    <name type="scientific">Jannaschia ovalis</name>
    <dbReference type="NCBI Taxonomy" id="3038773"/>
    <lineage>
        <taxon>Bacteria</taxon>
        <taxon>Pseudomonadati</taxon>
        <taxon>Pseudomonadota</taxon>
        <taxon>Alphaproteobacteria</taxon>
        <taxon>Rhodobacterales</taxon>
        <taxon>Roseobacteraceae</taxon>
        <taxon>Jannaschia</taxon>
    </lineage>
</organism>
<evidence type="ECO:0000313" key="6">
    <source>
        <dbReference type="Proteomes" id="UP001243420"/>
    </source>
</evidence>
<dbReference type="RefSeq" id="WP_279964004.1">
    <property type="nucleotide sequence ID" value="NZ_CP122537.1"/>
</dbReference>
<keyword evidence="6" id="KW-1185">Reference proteome</keyword>
<keyword evidence="2" id="KW-0456">Lyase</keyword>
<dbReference type="PANTHER" id="PTHR36577">
    <property type="entry name" value="DUF521 DOMAIN PROTEIN (AFU_ORTHOLOGUE AFUA_6G00490)"/>
    <property type="match status" value="1"/>
</dbReference>
<evidence type="ECO:0000256" key="1">
    <source>
        <dbReference type="ARBA" id="ARBA00023004"/>
    </source>
</evidence>
<dbReference type="EMBL" id="CP122537">
    <property type="protein sequence ID" value="WGH77429.1"/>
    <property type="molecule type" value="Genomic_DNA"/>
</dbReference>
<name>A0ABY8LB96_9RHOB</name>
<dbReference type="InterPro" id="IPR002840">
    <property type="entry name" value="PMDh-S-like_dom"/>
</dbReference>
<dbReference type="PANTHER" id="PTHR36577:SF3">
    <property type="entry name" value="DUF521 DOMAIN PROTEIN (AFU_ORTHOLOGUE AFUA_6G00490)"/>
    <property type="match status" value="1"/>
</dbReference>
<reference evidence="5 6" key="1">
    <citation type="submission" date="2023-04" db="EMBL/GenBank/DDBJ databases">
        <title>Jannaschia ovalis sp. nov., a marine bacterium isolated from sea tidal flat.</title>
        <authorList>
            <person name="Kwon D.Y."/>
            <person name="Kim J.-J."/>
        </authorList>
    </citation>
    <scope>NUCLEOTIDE SEQUENCE [LARGE SCALE GENOMIC DNA]</scope>
    <source>
        <strain evidence="5 6">GRR-S6-38</strain>
    </source>
</reference>
<feature type="domain" description="Phosphomevalonate dehydratase small subunit-like" evidence="3">
    <location>
        <begin position="21"/>
        <end position="96"/>
    </location>
</feature>
<dbReference type="CDD" id="cd01355">
    <property type="entry name" value="AcnX"/>
    <property type="match status" value="1"/>
</dbReference>
<evidence type="ECO:0000313" key="5">
    <source>
        <dbReference type="EMBL" id="WGH77429.1"/>
    </source>
</evidence>